<dbReference type="GO" id="GO:0006508">
    <property type="term" value="P:proteolysis"/>
    <property type="evidence" value="ECO:0007669"/>
    <property type="project" value="InterPro"/>
</dbReference>
<dbReference type="Gene3D" id="3.90.226.10">
    <property type="entry name" value="2-enoyl-CoA Hydratase, Chain A, domain 1"/>
    <property type="match status" value="1"/>
</dbReference>
<dbReference type="SMART" id="SM00228">
    <property type="entry name" value="PDZ"/>
    <property type="match status" value="1"/>
</dbReference>
<sequence>MKSAREGHAMTIRTARWWVAVLLLAGSAQAASPYAKRGEEIVTLVRTRFVDAAKGAAWADAHQGYAAGAKDLEDFTRRTNAALAELKASHTAYYPKESPAHAAVTSIFQTYLKQEDITATGIGVDVRETPDGFFVRHVFADGPGAKAGLLRGDRLVTVEGRPFHPWHAFRNRAGRATRLTVERVKGAAPLTLTVTPRRMNPRKEWLAVQKASSQVVERQGRRVAYQHVYACAGEAYQQALEEALQDTFADADALVIDFRDGWGGCSPAFINLFNPQVSLLVNTGRDGKPHPSALSWRKPVVLLVNGNSRSGKELVAFAMKRHRLATLVGERTAGAVLAGGPQKLSNGDLLYLAVMDVTVDGERLEGVGVPVDVEVPDALPYAGGADPRKERALDVAASQVKG</sequence>
<feature type="chain" id="PRO_5017214800" evidence="1">
    <location>
        <begin position="31"/>
        <end position="402"/>
    </location>
</feature>
<dbReference type="SMART" id="SM00245">
    <property type="entry name" value="TSPc"/>
    <property type="match status" value="1"/>
</dbReference>
<dbReference type="EMBL" id="RAWM01000006">
    <property type="protein sequence ID" value="RKH72798.1"/>
    <property type="molecule type" value="Genomic_DNA"/>
</dbReference>
<evidence type="ECO:0000256" key="1">
    <source>
        <dbReference type="SAM" id="SignalP"/>
    </source>
</evidence>
<dbReference type="PANTHER" id="PTHR32060:SF30">
    <property type="entry name" value="CARBOXY-TERMINAL PROCESSING PROTEASE CTPA"/>
    <property type="match status" value="1"/>
</dbReference>
<dbReference type="InterPro" id="IPR029045">
    <property type="entry name" value="ClpP/crotonase-like_dom_sf"/>
</dbReference>
<gene>
    <name evidence="3" type="ORF">D7X96_03790</name>
</gene>
<feature type="signal peptide" evidence="1">
    <location>
        <begin position="1"/>
        <end position="30"/>
    </location>
</feature>
<dbReference type="SUPFAM" id="SSF52096">
    <property type="entry name" value="ClpP/crotonase"/>
    <property type="match status" value="1"/>
</dbReference>
<comment type="caution">
    <text evidence="3">The sequence shown here is derived from an EMBL/GenBank/DDBJ whole genome shotgun (WGS) entry which is preliminary data.</text>
</comment>
<dbReference type="GO" id="GO:0007165">
    <property type="term" value="P:signal transduction"/>
    <property type="evidence" value="ECO:0007669"/>
    <property type="project" value="TreeGrafter"/>
</dbReference>
<evidence type="ECO:0000313" key="3">
    <source>
        <dbReference type="EMBL" id="RKH72798.1"/>
    </source>
</evidence>
<dbReference type="CDD" id="cd07562">
    <property type="entry name" value="Peptidase_S41_TRI"/>
    <property type="match status" value="1"/>
</dbReference>
<reference evidence="4" key="1">
    <citation type="submission" date="2018-09" db="EMBL/GenBank/DDBJ databases">
        <authorList>
            <person name="Livingstone P.G."/>
            <person name="Whitworth D.E."/>
        </authorList>
    </citation>
    <scope>NUCLEOTIDE SEQUENCE [LARGE SCALE GENOMIC DNA]</scope>
    <source>
        <strain evidence="4">AB047A</strain>
    </source>
</reference>
<accession>A0A3A8QYH3</accession>
<dbReference type="InterPro" id="IPR001478">
    <property type="entry name" value="PDZ"/>
</dbReference>
<proteinExistence type="predicted"/>
<dbReference type="Proteomes" id="UP000282656">
    <property type="component" value="Unassembled WGS sequence"/>
</dbReference>
<dbReference type="Gene3D" id="2.30.42.10">
    <property type="match status" value="1"/>
</dbReference>
<dbReference type="GO" id="GO:0008236">
    <property type="term" value="F:serine-type peptidase activity"/>
    <property type="evidence" value="ECO:0007669"/>
    <property type="project" value="InterPro"/>
</dbReference>
<dbReference type="GO" id="GO:0004175">
    <property type="term" value="F:endopeptidase activity"/>
    <property type="evidence" value="ECO:0007669"/>
    <property type="project" value="TreeGrafter"/>
</dbReference>
<organism evidence="3 4">
    <name type="scientific">Corallococcus interemptor</name>
    <dbReference type="NCBI Taxonomy" id="2316720"/>
    <lineage>
        <taxon>Bacteria</taxon>
        <taxon>Pseudomonadati</taxon>
        <taxon>Myxococcota</taxon>
        <taxon>Myxococcia</taxon>
        <taxon>Myxococcales</taxon>
        <taxon>Cystobacterineae</taxon>
        <taxon>Myxococcaceae</taxon>
        <taxon>Corallococcus</taxon>
    </lineage>
</organism>
<keyword evidence="1" id="KW-0732">Signal</keyword>
<evidence type="ECO:0000259" key="2">
    <source>
        <dbReference type="PROSITE" id="PS50106"/>
    </source>
</evidence>
<dbReference type="InterPro" id="IPR005151">
    <property type="entry name" value="Tail-specific_protease"/>
</dbReference>
<dbReference type="PANTHER" id="PTHR32060">
    <property type="entry name" value="TAIL-SPECIFIC PROTEASE"/>
    <property type="match status" value="1"/>
</dbReference>
<feature type="domain" description="PDZ" evidence="2">
    <location>
        <begin position="109"/>
        <end position="163"/>
    </location>
</feature>
<protein>
    <submittedName>
        <fullName evidence="3">Peptidase S41</fullName>
    </submittedName>
</protein>
<dbReference type="AlphaFoldDB" id="A0A3A8QYH3"/>
<dbReference type="Pfam" id="PF03572">
    <property type="entry name" value="Peptidase_S41"/>
    <property type="match status" value="1"/>
</dbReference>
<dbReference type="InterPro" id="IPR036034">
    <property type="entry name" value="PDZ_sf"/>
</dbReference>
<keyword evidence="4" id="KW-1185">Reference proteome</keyword>
<dbReference type="Gene3D" id="3.30.750.44">
    <property type="match status" value="1"/>
</dbReference>
<dbReference type="PROSITE" id="PS50106">
    <property type="entry name" value="PDZ"/>
    <property type="match status" value="1"/>
</dbReference>
<dbReference type="GO" id="GO:0030288">
    <property type="term" value="C:outer membrane-bounded periplasmic space"/>
    <property type="evidence" value="ECO:0007669"/>
    <property type="project" value="TreeGrafter"/>
</dbReference>
<evidence type="ECO:0000313" key="4">
    <source>
        <dbReference type="Proteomes" id="UP000282656"/>
    </source>
</evidence>
<name>A0A3A8QYH3_9BACT</name>
<dbReference type="SUPFAM" id="SSF50156">
    <property type="entry name" value="PDZ domain-like"/>
    <property type="match status" value="1"/>
</dbReference>